<evidence type="ECO:0000313" key="1">
    <source>
        <dbReference type="EMBL" id="KHN77895.1"/>
    </source>
</evidence>
<organism evidence="1 2">
    <name type="scientific">Toxocara canis</name>
    <name type="common">Canine roundworm</name>
    <dbReference type="NCBI Taxonomy" id="6265"/>
    <lineage>
        <taxon>Eukaryota</taxon>
        <taxon>Metazoa</taxon>
        <taxon>Ecdysozoa</taxon>
        <taxon>Nematoda</taxon>
        <taxon>Chromadorea</taxon>
        <taxon>Rhabditida</taxon>
        <taxon>Spirurina</taxon>
        <taxon>Ascaridomorpha</taxon>
        <taxon>Ascaridoidea</taxon>
        <taxon>Toxocaridae</taxon>
        <taxon>Toxocara</taxon>
    </lineage>
</organism>
<dbReference type="Proteomes" id="UP000031036">
    <property type="component" value="Unassembled WGS sequence"/>
</dbReference>
<dbReference type="AlphaFoldDB" id="A0A0B2VA66"/>
<name>A0A0B2VA66_TOXCA</name>
<gene>
    <name evidence="1" type="ORF">Tcan_09968</name>
</gene>
<comment type="caution">
    <text evidence="1">The sequence shown here is derived from an EMBL/GenBank/DDBJ whole genome shotgun (WGS) entry which is preliminary data.</text>
</comment>
<dbReference type="EMBL" id="JPKZ01002213">
    <property type="protein sequence ID" value="KHN77895.1"/>
    <property type="molecule type" value="Genomic_DNA"/>
</dbReference>
<evidence type="ECO:0000313" key="2">
    <source>
        <dbReference type="Proteomes" id="UP000031036"/>
    </source>
</evidence>
<sequence>MTDLNENGCVDIVVQNMESVAEAPTGVVWSPDQLNSLNLTSNDLRIWKQWLEINEKLMTKAGQVNRNAELRSRKSLRCGKLKNADQLDNRSIIRIS</sequence>
<proteinExistence type="predicted"/>
<accession>A0A0B2VA66</accession>
<keyword evidence="2" id="KW-1185">Reference proteome</keyword>
<protein>
    <submittedName>
        <fullName evidence="1">Uncharacterized protein</fullName>
    </submittedName>
</protein>
<reference evidence="1 2" key="1">
    <citation type="submission" date="2014-11" db="EMBL/GenBank/DDBJ databases">
        <title>Genetic blueprint of the zoonotic pathogen Toxocara canis.</title>
        <authorList>
            <person name="Zhu X.-Q."/>
            <person name="Korhonen P.K."/>
            <person name="Cai H."/>
            <person name="Young N.D."/>
            <person name="Nejsum P."/>
            <person name="von Samson-Himmelstjerna G."/>
            <person name="Boag P.R."/>
            <person name="Tan P."/>
            <person name="Li Q."/>
            <person name="Min J."/>
            <person name="Yang Y."/>
            <person name="Wang X."/>
            <person name="Fang X."/>
            <person name="Hall R.S."/>
            <person name="Hofmann A."/>
            <person name="Sternberg P.W."/>
            <person name="Jex A.R."/>
            <person name="Gasser R.B."/>
        </authorList>
    </citation>
    <scope>NUCLEOTIDE SEQUENCE [LARGE SCALE GENOMIC DNA]</scope>
    <source>
        <strain evidence="1">PN_DK_2014</strain>
    </source>
</reference>